<dbReference type="Proteomes" id="UP000288805">
    <property type="component" value="Unassembled WGS sequence"/>
</dbReference>
<gene>
    <name evidence="1" type="ORF">CK203_080842</name>
</gene>
<evidence type="ECO:0000313" key="1">
    <source>
        <dbReference type="EMBL" id="RVW16688.1"/>
    </source>
</evidence>
<reference evidence="1 2" key="1">
    <citation type="journal article" date="2018" name="PLoS Genet.">
        <title>Population sequencing reveals clonal diversity and ancestral inbreeding in the grapevine cultivar Chardonnay.</title>
        <authorList>
            <person name="Roach M.J."/>
            <person name="Johnson D.L."/>
            <person name="Bohlmann J."/>
            <person name="van Vuuren H.J."/>
            <person name="Jones S.J."/>
            <person name="Pretorius I.S."/>
            <person name="Schmidt S.A."/>
            <person name="Borneman A.R."/>
        </authorList>
    </citation>
    <scope>NUCLEOTIDE SEQUENCE [LARGE SCALE GENOMIC DNA]</scope>
    <source>
        <strain evidence="2">cv. Chardonnay</strain>
        <tissue evidence="1">Leaf</tissue>
    </source>
</reference>
<proteinExistence type="predicted"/>
<organism evidence="1 2">
    <name type="scientific">Vitis vinifera</name>
    <name type="common">Grape</name>
    <dbReference type="NCBI Taxonomy" id="29760"/>
    <lineage>
        <taxon>Eukaryota</taxon>
        <taxon>Viridiplantae</taxon>
        <taxon>Streptophyta</taxon>
        <taxon>Embryophyta</taxon>
        <taxon>Tracheophyta</taxon>
        <taxon>Spermatophyta</taxon>
        <taxon>Magnoliopsida</taxon>
        <taxon>eudicotyledons</taxon>
        <taxon>Gunneridae</taxon>
        <taxon>Pentapetalae</taxon>
        <taxon>rosids</taxon>
        <taxon>Vitales</taxon>
        <taxon>Vitaceae</taxon>
        <taxon>Viteae</taxon>
        <taxon>Vitis</taxon>
    </lineage>
</organism>
<dbReference type="AlphaFoldDB" id="A0A438C0C7"/>
<comment type="caution">
    <text evidence="1">The sequence shown here is derived from an EMBL/GenBank/DDBJ whole genome shotgun (WGS) entry which is preliminary data.</text>
</comment>
<name>A0A438C0C7_VITVI</name>
<protein>
    <submittedName>
        <fullName evidence="1">Uncharacterized protein</fullName>
    </submittedName>
</protein>
<dbReference type="EMBL" id="QGNW01002586">
    <property type="protein sequence ID" value="RVW16688.1"/>
    <property type="molecule type" value="Genomic_DNA"/>
</dbReference>
<accession>A0A438C0C7</accession>
<evidence type="ECO:0000313" key="2">
    <source>
        <dbReference type="Proteomes" id="UP000288805"/>
    </source>
</evidence>
<sequence length="91" mass="10543">MSLICCRLLYQLIRIHSRSRQLGWTRQKIIHRNASMILIRMNFGSQVFHLIIGSSNVGILWCHHLLGSSTWYTCSRRVAATKEEDNQVGCK</sequence>